<dbReference type="Proteomes" id="UP001055712">
    <property type="component" value="Unassembled WGS sequence"/>
</dbReference>
<proteinExistence type="predicted"/>
<reference evidence="3" key="2">
    <citation type="submission" date="2020-11" db="EMBL/GenBank/DDBJ databases">
        <authorList>
            <person name="Cecchin M."/>
            <person name="Marcolungo L."/>
            <person name="Rossato M."/>
            <person name="Girolomoni L."/>
            <person name="Cosentino E."/>
            <person name="Cuine S."/>
            <person name="Li-Beisson Y."/>
            <person name="Delledonne M."/>
            <person name="Ballottari M."/>
        </authorList>
    </citation>
    <scope>NUCLEOTIDE SEQUENCE</scope>
    <source>
        <strain evidence="3">211/11P</strain>
        <tissue evidence="3">Whole cell</tissue>
    </source>
</reference>
<feature type="region of interest" description="Disordered" evidence="1">
    <location>
        <begin position="923"/>
        <end position="974"/>
    </location>
</feature>
<dbReference type="GO" id="GO:0003924">
    <property type="term" value="F:GTPase activity"/>
    <property type="evidence" value="ECO:0007669"/>
    <property type="project" value="InterPro"/>
</dbReference>
<dbReference type="Gene3D" id="3.40.50.300">
    <property type="entry name" value="P-loop containing nucleotide triphosphate hydrolases"/>
    <property type="match status" value="1"/>
</dbReference>
<feature type="region of interest" description="Disordered" evidence="1">
    <location>
        <begin position="584"/>
        <end position="607"/>
    </location>
</feature>
<evidence type="ECO:0000313" key="3">
    <source>
        <dbReference type="EMBL" id="KAI3437771.1"/>
    </source>
</evidence>
<dbReference type="InterPro" id="IPR009000">
    <property type="entry name" value="Transl_B-barrel_sf"/>
</dbReference>
<feature type="domain" description="Tr-type G" evidence="2">
    <location>
        <begin position="208"/>
        <end position="446"/>
    </location>
</feature>
<name>A0A9D4Z1Z6_CHLVU</name>
<reference evidence="3" key="1">
    <citation type="journal article" date="2019" name="Plant J.">
        <title>Chlorella vulgaris genome assembly and annotation reveals the molecular basis for metabolic acclimation to high light conditions.</title>
        <authorList>
            <person name="Cecchin M."/>
            <person name="Marcolungo L."/>
            <person name="Rossato M."/>
            <person name="Girolomoni L."/>
            <person name="Cosentino E."/>
            <person name="Cuine S."/>
            <person name="Li-Beisson Y."/>
            <person name="Delledonne M."/>
            <person name="Ballottari M."/>
        </authorList>
    </citation>
    <scope>NUCLEOTIDE SEQUENCE</scope>
    <source>
        <strain evidence="3">211/11P</strain>
    </source>
</reference>
<dbReference type="EMBL" id="SIDB01000001">
    <property type="protein sequence ID" value="KAI3437771.1"/>
    <property type="molecule type" value="Genomic_DNA"/>
</dbReference>
<evidence type="ECO:0000256" key="1">
    <source>
        <dbReference type="SAM" id="MobiDB-lite"/>
    </source>
</evidence>
<feature type="region of interest" description="Disordered" evidence="1">
    <location>
        <begin position="779"/>
        <end position="804"/>
    </location>
</feature>
<dbReference type="SUPFAM" id="SSF50447">
    <property type="entry name" value="Translation proteins"/>
    <property type="match status" value="1"/>
</dbReference>
<dbReference type="InterPro" id="IPR050055">
    <property type="entry name" value="EF-Tu_GTPase"/>
</dbReference>
<comment type="caution">
    <text evidence="3">The sequence shown here is derived from an EMBL/GenBank/DDBJ whole genome shotgun (WGS) entry which is preliminary data.</text>
</comment>
<evidence type="ECO:0000313" key="4">
    <source>
        <dbReference type="Proteomes" id="UP001055712"/>
    </source>
</evidence>
<dbReference type="AlphaFoldDB" id="A0A9D4Z1Z6"/>
<dbReference type="Gene3D" id="2.40.30.10">
    <property type="entry name" value="Translation factors"/>
    <property type="match status" value="1"/>
</dbReference>
<dbReference type="GO" id="GO:0003746">
    <property type="term" value="F:translation elongation factor activity"/>
    <property type="evidence" value="ECO:0007669"/>
    <property type="project" value="TreeGrafter"/>
</dbReference>
<evidence type="ECO:0000259" key="2">
    <source>
        <dbReference type="Pfam" id="PF00009"/>
    </source>
</evidence>
<organism evidence="3 4">
    <name type="scientific">Chlorella vulgaris</name>
    <name type="common">Green alga</name>
    <dbReference type="NCBI Taxonomy" id="3077"/>
    <lineage>
        <taxon>Eukaryota</taxon>
        <taxon>Viridiplantae</taxon>
        <taxon>Chlorophyta</taxon>
        <taxon>core chlorophytes</taxon>
        <taxon>Trebouxiophyceae</taxon>
        <taxon>Chlorellales</taxon>
        <taxon>Chlorellaceae</taxon>
        <taxon>Chlorella clade</taxon>
        <taxon>Chlorella</taxon>
    </lineage>
</organism>
<gene>
    <name evidence="3" type="ORF">D9Q98_000218</name>
</gene>
<accession>A0A9D4Z1Z6</accession>
<feature type="compositionally biased region" description="Polar residues" evidence="1">
    <location>
        <begin position="685"/>
        <end position="697"/>
    </location>
</feature>
<dbReference type="PANTHER" id="PTHR43721:SF9">
    <property type="entry name" value="GTP-BINDING PROTEIN 1"/>
    <property type="match status" value="1"/>
</dbReference>
<keyword evidence="4" id="KW-1185">Reference proteome</keyword>
<protein>
    <recommendedName>
        <fullName evidence="2">Tr-type G domain-containing protein</fullName>
    </recommendedName>
</protein>
<dbReference type="PANTHER" id="PTHR43721">
    <property type="entry name" value="ELONGATION FACTOR TU-RELATED"/>
    <property type="match status" value="1"/>
</dbReference>
<dbReference type="InterPro" id="IPR000795">
    <property type="entry name" value="T_Tr_GTP-bd_dom"/>
</dbReference>
<dbReference type="GO" id="GO:0005525">
    <property type="term" value="F:GTP binding"/>
    <property type="evidence" value="ECO:0007669"/>
    <property type="project" value="InterPro"/>
</dbReference>
<dbReference type="SUPFAM" id="SSF52540">
    <property type="entry name" value="P-loop containing nucleoside triphosphate hydrolases"/>
    <property type="match status" value="1"/>
</dbReference>
<feature type="region of interest" description="Disordered" evidence="1">
    <location>
        <begin position="685"/>
        <end position="705"/>
    </location>
</feature>
<dbReference type="Pfam" id="PF00009">
    <property type="entry name" value="GTP_EFTU"/>
    <property type="match status" value="1"/>
</dbReference>
<sequence length="1053" mass="106384">MFEFAAEEFSVKPPPEYLFTCDADPPTKQRPTSGVKVRNREKRRQLAARLGDLDSVEARALEATLGVAPRELPLHLRSYALQRRNAACFSGPGVLPGEVESGQIEYKLRLLDPTPTRFQQLVTQLNWRLSEGSGQCLYALGVEDNGHPRGLDSGDLRASLEVLQAMAAEVGAEAEVLQTPPGTADGRRCAVVRVTRAAAPALNYDDLRVAVAGGVDSGKSTLLGVLSHGAAGAPLLDNGRGRSRMRVFRHKHECESGHTSSISLQQCCYDAQGAVLNYSGLSSLTPAEVAASAARMLRFFDLGGHERYSKTLLHGLTAMLPDYVLLCVSAVAGVSQATHEHLAVALALGIPLLICITKVDLASEAAVAQVADDVRSLLAAAVRQGGGISGAPADLAPLVGTQEQALLAAGSMQRSRVGAPGGGLCVPLFCTSSVTGASLQLLHSFFNALPCDQQPSGGDGGIPAGVSPAGGAAAAASCYHGMQGWRVLAQPGAAAASEGASVLGGLARLASPLAAVEVASSAHFQIDGSFEVPDVGTVYSGTVVSGVLTIGQELLLGPLEGGEFRRVAVAGIHRSKVDVQAAHHGQHATVAVHPLDGGGKDAERGAAAGAAAARKGAAGGLAVAQQAKDLRPCLPDTAGCLHAWMREAGGGTPALAIQGAGSAPTSSLSAQLEASLKRRHSTLLSPAASSGHLTSAGSGPAPKPRKGAVLLEPRLEPAACSHFEAALVLLGGLWPPRGLLSGCYPPDLNETEELDSAMLTPLGGSFDLASAGSCLAHSGGSGSVPGSQQLRAHSAGSGRLHRAPSRRRLAAYTPVVHCGSIRQAAQVVAMRELPAAGAAPAPAGGTGGCVGGFGSQQCGGFPSQLEELEDVLTGLELSGELCGASQAAPQPATQHSTPASYARELAGAMAAAGVLQHTPLAAAATPSSSAPSTAAPGASSASGAGSSGHASSGEATPASTPATPAPTPVAAGGSSCEGASGLQLLAALERERTAAAADNIGCVAAVTFCFMHQPEWLVPGARLIVRDRTTGRTAGAGYVTAVRVAVPEAAGHC</sequence>
<dbReference type="OrthoDB" id="514969at2759"/>
<dbReference type="InterPro" id="IPR027417">
    <property type="entry name" value="P-loop_NTPase"/>
</dbReference>